<dbReference type="Proteomes" id="UP001216579">
    <property type="component" value="Unassembled WGS sequence"/>
</dbReference>
<gene>
    <name evidence="1" type="ORF">P3G67_14105</name>
</gene>
<dbReference type="InterPro" id="IPR016039">
    <property type="entry name" value="Thiolase-like"/>
</dbReference>
<dbReference type="SUPFAM" id="SSF53901">
    <property type="entry name" value="Thiolase-like"/>
    <property type="match status" value="1"/>
</dbReference>
<evidence type="ECO:0000313" key="2">
    <source>
        <dbReference type="Proteomes" id="UP001216579"/>
    </source>
</evidence>
<keyword evidence="2" id="KW-1185">Reference proteome</keyword>
<accession>A0ABT5ZKJ4</accession>
<name>A0ABT5ZKJ4_9ACTN</name>
<dbReference type="EMBL" id="JARJBC010000007">
    <property type="protein sequence ID" value="MDF3290357.1"/>
    <property type="molecule type" value="Genomic_DNA"/>
</dbReference>
<organism evidence="1 2">
    <name type="scientific">Streptomyces silvisoli</name>
    <dbReference type="NCBI Taxonomy" id="3034235"/>
    <lineage>
        <taxon>Bacteria</taxon>
        <taxon>Bacillati</taxon>
        <taxon>Actinomycetota</taxon>
        <taxon>Actinomycetes</taxon>
        <taxon>Kitasatosporales</taxon>
        <taxon>Streptomycetaceae</taxon>
        <taxon>Streptomyces</taxon>
    </lineage>
</organism>
<proteinExistence type="predicted"/>
<dbReference type="Gene3D" id="3.40.47.10">
    <property type="match status" value="1"/>
</dbReference>
<protein>
    <recommendedName>
        <fullName evidence="3">Pyridoxal-phosphate dependent enzyme</fullName>
    </recommendedName>
</protein>
<evidence type="ECO:0000313" key="1">
    <source>
        <dbReference type="EMBL" id="MDF3290357.1"/>
    </source>
</evidence>
<reference evidence="1 2" key="1">
    <citation type="submission" date="2023-03" db="EMBL/GenBank/DDBJ databases">
        <title>Draft genome sequence of Streptomyces sp. RB6PN23 isolated from peat swamp forest in Thailand.</title>
        <authorList>
            <person name="Klaysubun C."/>
            <person name="Duangmal K."/>
        </authorList>
    </citation>
    <scope>NUCLEOTIDE SEQUENCE [LARGE SCALE GENOMIC DNA]</scope>
    <source>
        <strain evidence="1 2">RB6PN23</strain>
    </source>
</reference>
<evidence type="ECO:0008006" key="3">
    <source>
        <dbReference type="Google" id="ProtNLM"/>
    </source>
</evidence>
<sequence length="256" mass="27024">MPHRLAYAAVRTGHSRASSDTAERGGNVKAAAIGIRAVGSSSELGAATGDALARASMAAADLVLPYYMVCGTEHEGGAQAQLAARQGLDALGVGRACSYRVAEGGTSALALLARVAGHLITDGTLRQGLVMAPTNEGTAVVLLAEQHWPHNRVRSVVTGRDTADRELDRLIGRALREAGIAWSRIDRVALHTDSPALERRFRDRFGSHSTRITECGRPTGVLMTLQRVIEDQHPMGTRVLTVSMEPGATSAAVLEC</sequence>
<dbReference type="RefSeq" id="WP_276093783.1">
    <property type="nucleotide sequence ID" value="NZ_JARJBC010000007.1"/>
</dbReference>
<comment type="caution">
    <text evidence="1">The sequence shown here is derived from an EMBL/GenBank/DDBJ whole genome shotgun (WGS) entry which is preliminary data.</text>
</comment>